<dbReference type="PANTHER" id="PTHR42855">
    <property type="entry name" value="ABC TRANSPORTER ATP-BINDING SUBUNIT"/>
    <property type="match status" value="1"/>
</dbReference>
<evidence type="ECO:0000256" key="3">
    <source>
        <dbReference type="SAM" id="Coils"/>
    </source>
</evidence>
<dbReference type="PROSITE" id="PS50893">
    <property type="entry name" value="ABC_TRANSPORTER_2"/>
    <property type="match status" value="2"/>
</dbReference>
<evidence type="ECO:0000256" key="2">
    <source>
        <dbReference type="ARBA" id="ARBA00022840"/>
    </source>
</evidence>
<proteinExistence type="predicted"/>
<dbReference type="Pfam" id="PF16326">
    <property type="entry name" value="ABC_tran_CTD"/>
    <property type="match status" value="1"/>
</dbReference>
<dbReference type="EMBL" id="QFQP01000001">
    <property type="protein sequence ID" value="PZR18387.1"/>
    <property type="molecule type" value="Genomic_DNA"/>
</dbReference>
<feature type="domain" description="ABC transporter" evidence="5">
    <location>
        <begin position="324"/>
        <end position="540"/>
    </location>
</feature>
<dbReference type="Gene3D" id="1.10.287.380">
    <property type="entry name" value="Valyl-tRNA synthetase, C-terminal domain"/>
    <property type="match status" value="1"/>
</dbReference>
<dbReference type="Pfam" id="PF12848">
    <property type="entry name" value="ABC_tran_Xtn"/>
    <property type="match status" value="1"/>
</dbReference>
<gene>
    <name evidence="6" type="ORF">DI536_00450</name>
</gene>
<accession>A0A2W5TWA8</accession>
<dbReference type="InterPro" id="IPR017871">
    <property type="entry name" value="ABC_transporter-like_CS"/>
</dbReference>
<dbReference type="InterPro" id="IPR003439">
    <property type="entry name" value="ABC_transporter-like_ATP-bd"/>
</dbReference>
<dbReference type="CDD" id="cd03221">
    <property type="entry name" value="ABCF_EF-3"/>
    <property type="match status" value="2"/>
</dbReference>
<dbReference type="Proteomes" id="UP000249061">
    <property type="component" value="Unassembled WGS sequence"/>
</dbReference>
<dbReference type="GO" id="GO:0016887">
    <property type="term" value="F:ATP hydrolysis activity"/>
    <property type="evidence" value="ECO:0007669"/>
    <property type="project" value="InterPro"/>
</dbReference>
<protein>
    <submittedName>
        <fullName evidence="6">ABC transporter ATP-binding protein</fullName>
    </submittedName>
</protein>
<feature type="region of interest" description="Disordered" evidence="4">
    <location>
        <begin position="544"/>
        <end position="567"/>
    </location>
</feature>
<dbReference type="PANTHER" id="PTHR42855:SF1">
    <property type="entry name" value="ABC TRANSPORTER DOMAIN-CONTAINING PROTEIN"/>
    <property type="match status" value="1"/>
</dbReference>
<dbReference type="Pfam" id="PF00005">
    <property type="entry name" value="ABC_tran"/>
    <property type="match status" value="2"/>
</dbReference>
<comment type="caution">
    <text evidence="6">The sequence shown here is derived from an EMBL/GenBank/DDBJ whole genome shotgun (WGS) entry which is preliminary data.</text>
</comment>
<evidence type="ECO:0000256" key="1">
    <source>
        <dbReference type="ARBA" id="ARBA00022741"/>
    </source>
</evidence>
<dbReference type="SMART" id="SM00382">
    <property type="entry name" value="AAA"/>
    <property type="match status" value="2"/>
</dbReference>
<feature type="coiled-coil region" evidence="3">
    <location>
        <begin position="575"/>
        <end position="628"/>
    </location>
</feature>
<feature type="domain" description="ABC transporter" evidence="5">
    <location>
        <begin position="4"/>
        <end position="254"/>
    </location>
</feature>
<dbReference type="FunFam" id="3.40.50.300:FF:000011">
    <property type="entry name" value="Putative ABC transporter ATP-binding component"/>
    <property type="match status" value="1"/>
</dbReference>
<dbReference type="InterPro" id="IPR027417">
    <property type="entry name" value="P-loop_NTPase"/>
</dbReference>
<keyword evidence="1" id="KW-0547">Nucleotide-binding</keyword>
<organism evidence="6 7">
    <name type="scientific">Archangium gephyra</name>
    <dbReference type="NCBI Taxonomy" id="48"/>
    <lineage>
        <taxon>Bacteria</taxon>
        <taxon>Pseudomonadati</taxon>
        <taxon>Myxococcota</taxon>
        <taxon>Myxococcia</taxon>
        <taxon>Myxococcales</taxon>
        <taxon>Cystobacterineae</taxon>
        <taxon>Archangiaceae</taxon>
        <taxon>Archangium</taxon>
    </lineage>
</organism>
<dbReference type="InterPro" id="IPR032524">
    <property type="entry name" value="ABC_tran_C"/>
</dbReference>
<keyword evidence="2 6" id="KW-0067">ATP-binding</keyword>
<dbReference type="Gene3D" id="3.40.50.300">
    <property type="entry name" value="P-loop containing nucleotide triphosphate hydrolases"/>
    <property type="match status" value="2"/>
</dbReference>
<keyword evidence="3" id="KW-0175">Coiled coil</keyword>
<dbReference type="InterPro" id="IPR051309">
    <property type="entry name" value="ABCF_ATPase"/>
</dbReference>
<evidence type="ECO:0000313" key="7">
    <source>
        <dbReference type="Proteomes" id="UP000249061"/>
    </source>
</evidence>
<dbReference type="SUPFAM" id="SSF52540">
    <property type="entry name" value="P-loop containing nucleoside triphosphate hydrolases"/>
    <property type="match status" value="2"/>
</dbReference>
<dbReference type="InterPro" id="IPR032781">
    <property type="entry name" value="ABC_tran_Xtn"/>
</dbReference>
<dbReference type="AlphaFoldDB" id="A0A2W5TWA8"/>
<reference evidence="6 7" key="1">
    <citation type="submission" date="2017-08" db="EMBL/GenBank/DDBJ databases">
        <title>Infants hospitalized years apart are colonized by the same room-sourced microbial strains.</title>
        <authorList>
            <person name="Brooks B."/>
            <person name="Olm M.R."/>
            <person name="Firek B.A."/>
            <person name="Baker R."/>
            <person name="Thomas B.C."/>
            <person name="Morowitz M.J."/>
            <person name="Banfield J.F."/>
        </authorList>
    </citation>
    <scope>NUCLEOTIDE SEQUENCE [LARGE SCALE GENOMIC DNA]</scope>
    <source>
        <strain evidence="6">S2_003_000_R2_14</strain>
    </source>
</reference>
<sequence>MTLLRAANLSLSFGSRTLFDNIEFVIEAQERVGLVGVNGCGKSTLMKILAGQQKADSGLIQIQRGARVTFLEQEPQFPEGATVKSELEVAQAPLRAALEEHAKISKELETSHDDKILARFSELSEYIDRHGGWDTAHEARKLLDRLGVKDWERPVSELSGGLRKRVAIARALLSKPDLLMLDEPTNHLDAETVSWLEDELDDFEGALLLVTHDRYFLDGLVDRIVEVSAPGTAAPGLTSYPGNYQSYLEQKYVAQEQAGVSEHKRQRWIAQEVAWLRRGPQARRTKSKARIDRAQKLLAEKGFQRPKVPQLQVAAAPRLSQTVIEARNVSQGYGDRTLFSGLNFIMQPGERIGIVGPNGAGKTTMLRTLLGELPPTKGTVTLGPKTKVAYFDQQRMTLDEDATVAESAWHDEWVTLGDKKVRLADYLDDLLFPVPMQKQKVSALSGGERNRLLLAKLFLQGANVLVLDEPTNDLDLVTLNVLEKLLIEFQGAVLLVTHDRYFLDKAATSILWVPGDGTITRYEGNWSMFRRLRAQGPQEMQKAAVKPTVNEPASTAPAKDKKPANKLSYKDQRELDGMEAAIEAAEQKKTALETKLADPAVFAKASDVASLSAELEIAIRNVERLYARWDELQKLVG</sequence>
<dbReference type="GO" id="GO:0005524">
    <property type="term" value="F:ATP binding"/>
    <property type="evidence" value="ECO:0007669"/>
    <property type="project" value="UniProtKB-KW"/>
</dbReference>
<evidence type="ECO:0000256" key="4">
    <source>
        <dbReference type="SAM" id="MobiDB-lite"/>
    </source>
</evidence>
<feature type="compositionally biased region" description="Basic and acidic residues" evidence="4">
    <location>
        <begin position="558"/>
        <end position="567"/>
    </location>
</feature>
<name>A0A2W5TWA8_9BACT</name>
<dbReference type="InterPro" id="IPR003593">
    <property type="entry name" value="AAA+_ATPase"/>
</dbReference>
<evidence type="ECO:0000313" key="6">
    <source>
        <dbReference type="EMBL" id="PZR18387.1"/>
    </source>
</evidence>
<dbReference type="InterPro" id="IPR037118">
    <property type="entry name" value="Val-tRNA_synth_C_sf"/>
</dbReference>
<dbReference type="PROSITE" id="PS00211">
    <property type="entry name" value="ABC_TRANSPORTER_1"/>
    <property type="match status" value="1"/>
</dbReference>
<dbReference type="GO" id="GO:0003677">
    <property type="term" value="F:DNA binding"/>
    <property type="evidence" value="ECO:0007669"/>
    <property type="project" value="InterPro"/>
</dbReference>
<evidence type="ECO:0000259" key="5">
    <source>
        <dbReference type="PROSITE" id="PS50893"/>
    </source>
</evidence>